<evidence type="ECO:0000256" key="1">
    <source>
        <dbReference type="SAM" id="MobiDB-lite"/>
    </source>
</evidence>
<dbReference type="OMA" id="CRESHPL"/>
<dbReference type="SUPFAM" id="SSF51197">
    <property type="entry name" value="Clavaminate synthase-like"/>
    <property type="match status" value="1"/>
</dbReference>
<dbReference type="eggNOG" id="ENOG502S9WA">
    <property type="taxonomic scope" value="Eukaryota"/>
</dbReference>
<protein>
    <recommendedName>
        <fullName evidence="4">JmjC domain-containing protein</fullName>
    </recommendedName>
</protein>
<name>A0A0D3KQD4_EMIH1</name>
<dbReference type="RefSeq" id="XP_005790398.1">
    <property type="nucleotide sequence ID" value="XM_005790341.1"/>
</dbReference>
<feature type="region of interest" description="Disordered" evidence="1">
    <location>
        <begin position="345"/>
        <end position="374"/>
    </location>
</feature>
<organism evidence="2 3">
    <name type="scientific">Emiliania huxleyi (strain CCMP1516)</name>
    <dbReference type="NCBI Taxonomy" id="280463"/>
    <lineage>
        <taxon>Eukaryota</taxon>
        <taxon>Haptista</taxon>
        <taxon>Haptophyta</taxon>
        <taxon>Prymnesiophyceae</taxon>
        <taxon>Isochrysidales</taxon>
        <taxon>Noelaerhabdaceae</taxon>
        <taxon>Emiliania</taxon>
    </lineage>
</organism>
<dbReference type="KEGG" id="ehx:EMIHUDRAFT_109556"/>
<dbReference type="HOGENOM" id="CLU_753220_0_0_1"/>
<dbReference type="EnsemblProtists" id="EOD37969">
    <property type="protein sequence ID" value="EOD37969"/>
    <property type="gene ID" value="EMIHUDRAFT_109556"/>
</dbReference>
<evidence type="ECO:0000313" key="2">
    <source>
        <dbReference type="EnsemblProtists" id="EOD37969"/>
    </source>
</evidence>
<proteinExistence type="predicted"/>
<feature type="compositionally biased region" description="Basic and acidic residues" evidence="1">
    <location>
        <begin position="345"/>
        <end position="354"/>
    </location>
</feature>
<evidence type="ECO:0000313" key="3">
    <source>
        <dbReference type="Proteomes" id="UP000013827"/>
    </source>
</evidence>
<keyword evidence="3" id="KW-1185">Reference proteome</keyword>
<dbReference type="GeneID" id="17283239"/>
<accession>A0A0D3KQD4</accession>
<sequence>MLIHISLLSRLMPQPRVDVGALLTDIAITRASGERVSRDTQLEALRACISEGVSGPVLYRVWEEALIDGLLPADLDSETRAALDGRVPPEAASSGADLLPVQEEEEPAPLLSAALEPLWVRPSGSVREYDCTRPEGLSAAWEAVAAGDAPVLFRGVGRRWAALRSWTLPSLARSLARGMVRVSPGPAVMFCRESHPLVRSGEFEPPSRILSMRGAEFVHRLRRGRGGAPPLLYGDEERALAPPSLMADVDFGFLPEAPPGGYASVLGRLWVRGAKRMLLWPAGLLRALRPYADDHPLARRLQLPLTGPRPADAELAAAGDACLEAQLRPGDVLFFPARWAHHTEATAPEGERAGGARGAAAGAAQDEAREDEASWSLGFRTDGQFLM</sequence>
<evidence type="ECO:0008006" key="4">
    <source>
        <dbReference type="Google" id="ProtNLM"/>
    </source>
</evidence>
<dbReference type="InterPro" id="IPR014710">
    <property type="entry name" value="RmlC-like_jellyroll"/>
</dbReference>
<reference evidence="2" key="2">
    <citation type="submission" date="2024-10" db="UniProtKB">
        <authorList>
            <consortium name="EnsemblProtists"/>
        </authorList>
    </citation>
    <scope>IDENTIFICATION</scope>
</reference>
<dbReference type="AlphaFoldDB" id="A0A0D3KQD4"/>
<dbReference type="PaxDb" id="2903-EOD37969"/>
<dbReference type="Proteomes" id="UP000013827">
    <property type="component" value="Unassembled WGS sequence"/>
</dbReference>
<reference evidence="3" key="1">
    <citation type="journal article" date="2013" name="Nature">
        <title>Pan genome of the phytoplankton Emiliania underpins its global distribution.</title>
        <authorList>
            <person name="Read B.A."/>
            <person name="Kegel J."/>
            <person name="Klute M.J."/>
            <person name="Kuo A."/>
            <person name="Lefebvre S.C."/>
            <person name="Maumus F."/>
            <person name="Mayer C."/>
            <person name="Miller J."/>
            <person name="Monier A."/>
            <person name="Salamov A."/>
            <person name="Young J."/>
            <person name="Aguilar M."/>
            <person name="Claverie J.M."/>
            <person name="Frickenhaus S."/>
            <person name="Gonzalez K."/>
            <person name="Herman E.K."/>
            <person name="Lin Y.C."/>
            <person name="Napier J."/>
            <person name="Ogata H."/>
            <person name="Sarno A.F."/>
            <person name="Shmutz J."/>
            <person name="Schroeder D."/>
            <person name="de Vargas C."/>
            <person name="Verret F."/>
            <person name="von Dassow P."/>
            <person name="Valentin K."/>
            <person name="Van de Peer Y."/>
            <person name="Wheeler G."/>
            <person name="Dacks J.B."/>
            <person name="Delwiche C.F."/>
            <person name="Dyhrman S.T."/>
            <person name="Glockner G."/>
            <person name="John U."/>
            <person name="Richards T."/>
            <person name="Worden A.Z."/>
            <person name="Zhang X."/>
            <person name="Grigoriev I.V."/>
            <person name="Allen A.E."/>
            <person name="Bidle K."/>
            <person name="Borodovsky M."/>
            <person name="Bowler C."/>
            <person name="Brownlee C."/>
            <person name="Cock J.M."/>
            <person name="Elias M."/>
            <person name="Gladyshev V.N."/>
            <person name="Groth M."/>
            <person name="Guda C."/>
            <person name="Hadaegh A."/>
            <person name="Iglesias-Rodriguez M.D."/>
            <person name="Jenkins J."/>
            <person name="Jones B.M."/>
            <person name="Lawson T."/>
            <person name="Leese F."/>
            <person name="Lindquist E."/>
            <person name="Lobanov A."/>
            <person name="Lomsadze A."/>
            <person name="Malik S.B."/>
            <person name="Marsh M.E."/>
            <person name="Mackinder L."/>
            <person name="Mock T."/>
            <person name="Mueller-Roeber B."/>
            <person name="Pagarete A."/>
            <person name="Parker M."/>
            <person name="Probert I."/>
            <person name="Quesneville H."/>
            <person name="Raines C."/>
            <person name="Rensing S.A."/>
            <person name="Riano-Pachon D.M."/>
            <person name="Richier S."/>
            <person name="Rokitta S."/>
            <person name="Shiraiwa Y."/>
            <person name="Soanes D.M."/>
            <person name="van der Giezen M."/>
            <person name="Wahlund T.M."/>
            <person name="Williams B."/>
            <person name="Wilson W."/>
            <person name="Wolfe G."/>
            <person name="Wurch L.L."/>
        </authorList>
    </citation>
    <scope>NUCLEOTIDE SEQUENCE</scope>
</reference>
<dbReference type="Gene3D" id="2.60.120.10">
    <property type="entry name" value="Jelly Rolls"/>
    <property type="match status" value="2"/>
</dbReference>